<dbReference type="InterPro" id="IPR038716">
    <property type="entry name" value="P1/P2_N_sf"/>
</dbReference>
<dbReference type="GO" id="GO:0003735">
    <property type="term" value="F:structural constituent of ribosome"/>
    <property type="evidence" value="ECO:0007669"/>
    <property type="project" value="InterPro"/>
</dbReference>
<comment type="similarity">
    <text evidence="1">Belongs to the eukaryotic ribosomal protein P1/P2 family.</text>
</comment>
<dbReference type="RefSeq" id="XP_012649794.1">
    <property type="nucleotide sequence ID" value="XM_012794340.1"/>
</dbReference>
<dbReference type="PANTHER" id="PTHR45696:SF10">
    <property type="entry name" value="LARGE RIBOSOMAL SUBUNIT PROTEIN P1"/>
    <property type="match status" value="1"/>
</dbReference>
<evidence type="ECO:0000313" key="5">
    <source>
        <dbReference type="EMBL" id="CCF75386.1"/>
    </source>
</evidence>
<dbReference type="CDD" id="cd05831">
    <property type="entry name" value="Ribosomal_P1"/>
    <property type="match status" value="1"/>
</dbReference>
<keyword evidence="2 5" id="KW-0689">Ribosomal protein</keyword>
<keyword evidence="3" id="KW-0687">Ribonucleoprotein</keyword>
<dbReference type="Proteomes" id="UP000002899">
    <property type="component" value="Chromosome IV"/>
</dbReference>
<sequence length="120" mass="12825">MAQLAVEELSPFERQELLCVYSSLLLYDDELEISKENINKVLNSAGAKVEPYLPMLFAKALKGKDLNALFGSVASIGAPVASHAAATTSAAVDAPQAGKAQESNVEEEEDDDDMGFSLFD</sequence>
<dbReference type="Pfam" id="PF00428">
    <property type="entry name" value="Ribosomal_60s"/>
    <property type="match status" value="1"/>
</dbReference>
<dbReference type="InterPro" id="IPR027534">
    <property type="entry name" value="Ribosomal_P1/P2"/>
</dbReference>
<reference evidence="5 6" key="2">
    <citation type="journal article" date="2013" name="PLoS ONE">
        <title>Whole genome mapping and re-organization of the nuclear and mitochondrial genomes of Babesia microti isolates.</title>
        <authorList>
            <person name="Cornillot E."/>
            <person name="Dassouli A."/>
            <person name="Garg A."/>
            <person name="Pachikara N."/>
            <person name="Randazzo S."/>
            <person name="Depoix D."/>
            <person name="Carcy B."/>
            <person name="Delbecq S."/>
            <person name="Frutos R."/>
            <person name="Silva J.C."/>
            <person name="Sutton R."/>
            <person name="Krause P.J."/>
            <person name="Mamoun C.B."/>
        </authorList>
    </citation>
    <scope>NUCLEOTIDE SEQUENCE [LARGE SCALE GENOMIC DNA]</scope>
    <source>
        <strain evidence="5 6">RI</strain>
    </source>
</reference>
<dbReference type="OrthoDB" id="2194681at2759"/>
<organism evidence="5 6">
    <name type="scientific">Babesia microti (strain RI)</name>
    <dbReference type="NCBI Taxonomy" id="1133968"/>
    <lineage>
        <taxon>Eukaryota</taxon>
        <taxon>Sar</taxon>
        <taxon>Alveolata</taxon>
        <taxon>Apicomplexa</taxon>
        <taxon>Aconoidasida</taxon>
        <taxon>Piroplasmida</taxon>
        <taxon>Babesiidae</taxon>
        <taxon>Babesia</taxon>
    </lineage>
</organism>
<accession>I7IS73</accession>
<dbReference type="AlphaFoldDB" id="I7IS73"/>
<evidence type="ECO:0000313" key="6">
    <source>
        <dbReference type="Proteomes" id="UP000002899"/>
    </source>
</evidence>
<proteinExistence type="inferred from homology"/>
<keyword evidence="6" id="KW-1185">Reference proteome</keyword>
<dbReference type="HAMAP" id="MF_01478">
    <property type="entry name" value="Ribosomal_L12_arch"/>
    <property type="match status" value="1"/>
</dbReference>
<protein>
    <submittedName>
        <fullName evidence="5">Large subunit ribosomal protein LP1</fullName>
    </submittedName>
</protein>
<feature type="compositionally biased region" description="Acidic residues" evidence="4">
    <location>
        <begin position="104"/>
        <end position="114"/>
    </location>
</feature>
<dbReference type="PANTHER" id="PTHR45696">
    <property type="entry name" value="60S ACIDIC RIBOSOMAL PROTEIN P1"/>
    <property type="match status" value="1"/>
</dbReference>
<reference evidence="5 6" key="1">
    <citation type="journal article" date="2012" name="Nucleic Acids Res.">
        <title>Sequencing of the smallest Apicomplexan genome from the human pathogen Babesia microti.</title>
        <authorList>
            <person name="Cornillot E."/>
            <person name="Hadj-Kaddour K."/>
            <person name="Dassouli A."/>
            <person name="Noel B."/>
            <person name="Ranwez V."/>
            <person name="Vacherie B."/>
            <person name="Augagneur Y."/>
            <person name="Bres V."/>
            <person name="Duclos A."/>
            <person name="Randazzo S."/>
            <person name="Carcy B."/>
            <person name="Debierre-Grockiego F."/>
            <person name="Delbecq S."/>
            <person name="Moubri-Menage K."/>
            <person name="Shams-Eldin H."/>
            <person name="Usmani-Brown S."/>
            <person name="Bringaud F."/>
            <person name="Wincker P."/>
            <person name="Vivares C.P."/>
            <person name="Schwarz R.T."/>
            <person name="Schetters T.P."/>
            <person name="Krause P.J."/>
            <person name="Gorenflot A."/>
            <person name="Berry V."/>
            <person name="Barbe V."/>
            <person name="Ben Mamoun C."/>
        </authorList>
    </citation>
    <scope>NUCLEOTIDE SEQUENCE [LARGE SCALE GENOMIC DNA]</scope>
    <source>
        <strain evidence="5 6">RI</strain>
    </source>
</reference>
<dbReference type="GeneID" id="24425833"/>
<evidence type="ECO:0000256" key="4">
    <source>
        <dbReference type="SAM" id="MobiDB-lite"/>
    </source>
</evidence>
<feature type="region of interest" description="Disordered" evidence="4">
    <location>
        <begin position="92"/>
        <end position="120"/>
    </location>
</feature>
<dbReference type="Gene3D" id="1.10.10.1410">
    <property type="match status" value="1"/>
</dbReference>
<dbReference type="GO" id="GO:0030295">
    <property type="term" value="F:protein kinase activator activity"/>
    <property type="evidence" value="ECO:0007669"/>
    <property type="project" value="TreeGrafter"/>
</dbReference>
<dbReference type="FunFam" id="1.10.10.1410:FF:000002">
    <property type="entry name" value="60S acidic ribosomal protein P2"/>
    <property type="match status" value="1"/>
</dbReference>
<dbReference type="GO" id="GO:0006414">
    <property type="term" value="P:translational elongation"/>
    <property type="evidence" value="ECO:0007669"/>
    <property type="project" value="InterPro"/>
</dbReference>
<dbReference type="VEuPathDB" id="PiroplasmaDB:BmR1_04g05940"/>
<gene>
    <name evidence="5" type="ORF">BmR1_04g05940</name>
</gene>
<dbReference type="GO" id="GO:0022625">
    <property type="term" value="C:cytosolic large ribosomal subunit"/>
    <property type="evidence" value="ECO:0007669"/>
    <property type="project" value="TreeGrafter"/>
</dbReference>
<reference evidence="5 6" key="3">
    <citation type="journal article" date="2016" name="Sci. Rep.">
        <title>Genome-wide diversity and gene expression profiling of Babesia microti isolates identify polymorphic genes that mediate host-pathogen interactions.</title>
        <authorList>
            <person name="Silva J.C."/>
            <person name="Cornillot E."/>
            <person name="McCracken C."/>
            <person name="Usmani-Brown S."/>
            <person name="Dwivedi A."/>
            <person name="Ifeonu O.O."/>
            <person name="Crabtree J."/>
            <person name="Gotia H.T."/>
            <person name="Virji A.Z."/>
            <person name="Reynes C."/>
            <person name="Colinge J."/>
            <person name="Kumar V."/>
            <person name="Lawres L."/>
            <person name="Pazzi J.E."/>
            <person name="Pablo J.V."/>
            <person name="Hung C."/>
            <person name="Brancato J."/>
            <person name="Kumari P."/>
            <person name="Orvis J."/>
            <person name="Tretina K."/>
            <person name="Chibucos M."/>
            <person name="Ott S."/>
            <person name="Sadzewicz L."/>
            <person name="Sengamalay N."/>
            <person name="Shetty A.C."/>
            <person name="Su Q."/>
            <person name="Tallon L."/>
            <person name="Fraser C.M."/>
            <person name="Frutos R."/>
            <person name="Molina D.M."/>
            <person name="Krause P.J."/>
            <person name="Ben Mamoun C."/>
        </authorList>
    </citation>
    <scope>NUCLEOTIDE SEQUENCE [LARGE SCALE GENOMIC DNA]</scope>
    <source>
        <strain evidence="5 6">RI</strain>
    </source>
</reference>
<evidence type="ECO:0000256" key="2">
    <source>
        <dbReference type="ARBA" id="ARBA00022980"/>
    </source>
</evidence>
<evidence type="ECO:0000256" key="1">
    <source>
        <dbReference type="ARBA" id="ARBA00005436"/>
    </source>
</evidence>
<dbReference type="GO" id="GO:0043021">
    <property type="term" value="F:ribonucleoprotein complex binding"/>
    <property type="evidence" value="ECO:0007669"/>
    <property type="project" value="TreeGrafter"/>
</dbReference>
<dbReference type="GO" id="GO:0002181">
    <property type="term" value="P:cytoplasmic translation"/>
    <property type="evidence" value="ECO:0007669"/>
    <property type="project" value="TreeGrafter"/>
</dbReference>
<evidence type="ECO:0000256" key="3">
    <source>
        <dbReference type="ARBA" id="ARBA00023274"/>
    </source>
</evidence>
<dbReference type="EMBL" id="LN871599">
    <property type="protein sequence ID" value="CCF75386.1"/>
    <property type="molecule type" value="Genomic_DNA"/>
</dbReference>
<name>I7IS73_BABMR</name>
<dbReference type="KEGG" id="bmic:BmR1_04g05940"/>